<dbReference type="PROSITE" id="PS50883">
    <property type="entry name" value="EAL"/>
    <property type="match status" value="1"/>
</dbReference>
<proteinExistence type="predicted"/>
<dbReference type="CDD" id="cd01948">
    <property type="entry name" value="EAL"/>
    <property type="match status" value="1"/>
</dbReference>
<comment type="caution">
    <text evidence="2">The sequence shown here is derived from an EMBL/GenBank/DDBJ whole genome shotgun (WGS) entry which is preliminary data.</text>
</comment>
<reference evidence="2 3" key="1">
    <citation type="submission" date="2006-02" db="EMBL/GenBank/DDBJ databases">
        <authorList>
            <person name="Moran M.A."/>
            <person name="Kjelleberg S."/>
            <person name="Egan S."/>
            <person name="Saunders N."/>
            <person name="Thomas T."/>
            <person name="Ferriera S."/>
            <person name="Johnson J."/>
            <person name="Kravitz S."/>
            <person name="Halpern A."/>
            <person name="Remington K."/>
            <person name="Beeson K."/>
            <person name="Tran B."/>
            <person name="Rogers Y.-H."/>
            <person name="Friedman R."/>
            <person name="Venter J.C."/>
        </authorList>
    </citation>
    <scope>NUCLEOTIDE SEQUENCE [LARGE SCALE GENOMIC DNA]</scope>
    <source>
        <strain evidence="2 3">D2</strain>
    </source>
</reference>
<dbReference type="InterPro" id="IPR001633">
    <property type="entry name" value="EAL_dom"/>
</dbReference>
<dbReference type="eggNOG" id="COG5001">
    <property type="taxonomic scope" value="Bacteria"/>
</dbReference>
<dbReference type="HOGENOM" id="CLU_739384_0_0_6"/>
<dbReference type="InterPro" id="IPR035919">
    <property type="entry name" value="EAL_sf"/>
</dbReference>
<dbReference type="PANTHER" id="PTHR33121">
    <property type="entry name" value="CYCLIC DI-GMP PHOSPHODIESTERASE PDEF"/>
    <property type="match status" value="1"/>
</dbReference>
<accession>A4CER6</accession>
<dbReference type="AlphaFoldDB" id="A4CER6"/>
<dbReference type="STRING" id="87626.PTD2_16661"/>
<feature type="domain" description="EAL" evidence="1">
    <location>
        <begin position="127"/>
        <end position="374"/>
    </location>
</feature>
<gene>
    <name evidence="2" type="ORF">PTD2_16661</name>
</gene>
<dbReference type="Pfam" id="PF00563">
    <property type="entry name" value="EAL"/>
    <property type="match status" value="1"/>
</dbReference>
<name>A4CER6_9GAMM</name>
<dbReference type="InterPro" id="IPR050706">
    <property type="entry name" value="Cyclic-di-GMP_PDE-like"/>
</dbReference>
<dbReference type="GO" id="GO:0071111">
    <property type="term" value="F:cyclic-guanylate-specific phosphodiesterase activity"/>
    <property type="evidence" value="ECO:0007669"/>
    <property type="project" value="InterPro"/>
</dbReference>
<evidence type="ECO:0000259" key="1">
    <source>
        <dbReference type="PROSITE" id="PS50883"/>
    </source>
</evidence>
<sequence length="374" mass="42537">MSDVQFNQTILVCDSNEISRANTVKCLAYLWSGPIEQCISPAAAQAFLSQNKNKQTIFIAALADFIDVKFSSWLLDLSFKGQLILLLNADDTLPKFLPLDQITLVHKPAKLHDFQKIFCIDKNELDAIKLDKAFLTQLLSRRDALSIEFQAQYLARSEKVWGFESLTRFQYQGQKLDTLEVIKAIEFFGLMDKFSTIFFKRLSEVLPAFRNTRISLNLSLYDVEKYDLLNLMSVMLQQTNMPANKITLEFSYDAYFHSSAQAITLLCQLKALGFDMSIDGYKGDLAELTRLPLMIDEVKLSLSNQKNHKSVYILPDIKDIVPLSHNVGTRVVFAEIEQYQQFKKAQKFSTDAILQGYYLAPPVGFSELASLQLA</sequence>
<organism evidence="2 3">
    <name type="scientific">Pseudoalteromonas tunicata D2</name>
    <dbReference type="NCBI Taxonomy" id="87626"/>
    <lineage>
        <taxon>Bacteria</taxon>
        <taxon>Pseudomonadati</taxon>
        <taxon>Pseudomonadota</taxon>
        <taxon>Gammaproteobacteria</taxon>
        <taxon>Alteromonadales</taxon>
        <taxon>Pseudoalteromonadaceae</taxon>
        <taxon>Pseudoalteromonas</taxon>
    </lineage>
</organism>
<dbReference type="Gene3D" id="3.20.20.450">
    <property type="entry name" value="EAL domain"/>
    <property type="match status" value="1"/>
</dbReference>
<dbReference type="PANTHER" id="PTHR33121:SF79">
    <property type="entry name" value="CYCLIC DI-GMP PHOSPHODIESTERASE PDED-RELATED"/>
    <property type="match status" value="1"/>
</dbReference>
<dbReference type="SUPFAM" id="SSF141868">
    <property type="entry name" value="EAL domain-like"/>
    <property type="match status" value="1"/>
</dbReference>
<dbReference type="SMART" id="SM00052">
    <property type="entry name" value="EAL"/>
    <property type="match status" value="1"/>
</dbReference>
<dbReference type="OrthoDB" id="6287122at2"/>
<protein>
    <submittedName>
        <fullName evidence="2">Signaling protein with DMT-family integral membrane sensor domain, GGDEF and EAL domains</fullName>
    </submittedName>
</protein>
<keyword evidence="3" id="KW-1185">Reference proteome</keyword>
<dbReference type="EMBL" id="AAOH01000009">
    <property type="protein sequence ID" value="EAR26795.1"/>
    <property type="molecule type" value="Genomic_DNA"/>
</dbReference>
<evidence type="ECO:0000313" key="2">
    <source>
        <dbReference type="EMBL" id="EAR26795.1"/>
    </source>
</evidence>
<dbReference type="Proteomes" id="UP000006201">
    <property type="component" value="Unassembled WGS sequence"/>
</dbReference>
<dbReference type="RefSeq" id="WP_009840575.1">
    <property type="nucleotide sequence ID" value="NZ_CH959302.1"/>
</dbReference>
<evidence type="ECO:0000313" key="3">
    <source>
        <dbReference type="Proteomes" id="UP000006201"/>
    </source>
</evidence>